<feature type="compositionally biased region" description="Basic and acidic residues" evidence="1">
    <location>
        <begin position="27"/>
        <end position="37"/>
    </location>
</feature>
<evidence type="ECO:0000313" key="3">
    <source>
        <dbReference type="Proteomes" id="UP000182788"/>
    </source>
</evidence>
<comment type="caution">
    <text evidence="2">The sequence shown here is derived from an EMBL/GenBank/DDBJ whole genome shotgun (WGS) entry which is preliminary data.</text>
</comment>
<gene>
    <name evidence="2" type="ORF">BAU28_16100</name>
</gene>
<evidence type="ECO:0008006" key="4">
    <source>
        <dbReference type="Google" id="ProtNLM"/>
    </source>
</evidence>
<evidence type="ECO:0000256" key="1">
    <source>
        <dbReference type="SAM" id="MobiDB-lite"/>
    </source>
</evidence>
<sequence length="68" mass="7720">MIEHFTQADEDYGRRVKEGIEMKMKEVKEMSKDEVPGRESGQSKYGLGSLDANEATKDAVKKHEADPY</sequence>
<organism evidence="2 3">
    <name type="scientific">Bacillus paramycoides</name>
    <dbReference type="NCBI Taxonomy" id="2026194"/>
    <lineage>
        <taxon>Bacteria</taxon>
        <taxon>Bacillati</taxon>
        <taxon>Bacillota</taxon>
        <taxon>Bacilli</taxon>
        <taxon>Bacillales</taxon>
        <taxon>Bacillaceae</taxon>
        <taxon>Bacillus</taxon>
        <taxon>Bacillus cereus group</taxon>
    </lineage>
</organism>
<dbReference type="Proteomes" id="UP000182788">
    <property type="component" value="Unassembled WGS sequence"/>
</dbReference>
<name>A0A1J9UCF1_9BACI</name>
<dbReference type="EMBL" id="MAOI01000089">
    <property type="protein sequence ID" value="OJD76336.1"/>
    <property type="molecule type" value="Genomic_DNA"/>
</dbReference>
<accession>A0A1J9UCF1</accession>
<reference evidence="2 3" key="1">
    <citation type="submission" date="2016-06" db="EMBL/GenBank/DDBJ databases">
        <title>First insights into the genetic diversity and population structure of in the Bacillus cereus group bacteria from diverse marine environments.</title>
        <authorList>
            <person name="Liu Y."/>
            <person name="Lai Q."/>
            <person name="Shao Z."/>
        </authorList>
    </citation>
    <scope>NUCLEOTIDE SEQUENCE [LARGE SCALE GENOMIC DNA]</scope>
    <source>
        <strain evidence="2 3">NH24A2</strain>
    </source>
</reference>
<feature type="compositionally biased region" description="Basic and acidic residues" evidence="1">
    <location>
        <begin position="54"/>
        <end position="68"/>
    </location>
</feature>
<feature type="region of interest" description="Disordered" evidence="1">
    <location>
        <begin position="27"/>
        <end position="68"/>
    </location>
</feature>
<protein>
    <recommendedName>
        <fullName evidence="4">Catalase</fullName>
    </recommendedName>
</protein>
<evidence type="ECO:0000313" key="2">
    <source>
        <dbReference type="EMBL" id="OJD76336.1"/>
    </source>
</evidence>
<proteinExistence type="predicted"/>
<dbReference type="AlphaFoldDB" id="A0A1J9UCF1"/>